<feature type="transmembrane region" description="Helical" evidence="1">
    <location>
        <begin position="6"/>
        <end position="24"/>
    </location>
</feature>
<dbReference type="EMBL" id="CP158490">
    <property type="protein sequence ID" value="XBY24719.1"/>
    <property type="molecule type" value="Genomic_DNA"/>
</dbReference>
<proteinExistence type="predicted"/>
<protein>
    <submittedName>
        <fullName evidence="2">Uncharacterized protein</fullName>
    </submittedName>
</protein>
<organism evidence="2">
    <name type="scientific">Pseudomonas sp. W17</name>
    <dbReference type="NCBI Taxonomy" id="3144407"/>
    <lineage>
        <taxon>Bacteria</taxon>
        <taxon>Pseudomonadati</taxon>
        <taxon>Pseudomonadota</taxon>
        <taxon>Gammaproteobacteria</taxon>
        <taxon>Pseudomonadales</taxon>
        <taxon>Pseudomonadaceae</taxon>
        <taxon>Pseudomonas</taxon>
    </lineage>
</organism>
<dbReference type="AlphaFoldDB" id="A0AAU7WVF8"/>
<name>A0AAU7WVF8_9PSED</name>
<sequence length="66" mass="7314">MNLFFTLATLALAVFSLVSVVIYLSRRAKYRMNLHGKAHRSITEAELAIAKKFAAVIGLNGHRLAQ</sequence>
<evidence type="ECO:0000256" key="1">
    <source>
        <dbReference type="SAM" id="Phobius"/>
    </source>
</evidence>
<reference evidence="2" key="1">
    <citation type="submission" date="2024-06" db="EMBL/GenBank/DDBJ databases">
        <authorList>
            <person name="Wu L."/>
        </authorList>
    </citation>
    <scope>NUCLEOTIDE SEQUENCE</scope>
    <source>
        <strain evidence="2">W17</strain>
    </source>
</reference>
<keyword evidence="1" id="KW-0472">Membrane</keyword>
<accession>A0AAU7WVF8</accession>
<evidence type="ECO:0000313" key="2">
    <source>
        <dbReference type="EMBL" id="XBY24719.1"/>
    </source>
</evidence>
<keyword evidence="1" id="KW-1133">Transmembrane helix</keyword>
<dbReference type="RefSeq" id="WP_325985469.1">
    <property type="nucleotide sequence ID" value="NZ_CP158490.1"/>
</dbReference>
<gene>
    <name evidence="2" type="ORF">ABCR88_02505</name>
</gene>
<keyword evidence="1" id="KW-0812">Transmembrane</keyword>